<dbReference type="Proteomes" id="UP001381693">
    <property type="component" value="Unassembled WGS sequence"/>
</dbReference>
<feature type="domain" description="Laminin G" evidence="2">
    <location>
        <begin position="114"/>
        <end position="290"/>
    </location>
</feature>
<dbReference type="Gene3D" id="2.60.120.200">
    <property type="match status" value="1"/>
</dbReference>
<dbReference type="SUPFAM" id="SSF49899">
    <property type="entry name" value="Concanavalin A-like lectins/glucanases"/>
    <property type="match status" value="1"/>
</dbReference>
<gene>
    <name evidence="3" type="ORF">SK128_007891</name>
</gene>
<dbReference type="CDD" id="cd00110">
    <property type="entry name" value="LamG"/>
    <property type="match status" value="1"/>
</dbReference>
<dbReference type="InterPro" id="IPR001791">
    <property type="entry name" value="Laminin_G"/>
</dbReference>
<dbReference type="PROSITE" id="PS50025">
    <property type="entry name" value="LAM_G_DOMAIN"/>
    <property type="match status" value="1"/>
</dbReference>
<accession>A0AAN8WS58</accession>
<protein>
    <recommendedName>
        <fullName evidence="2">Laminin G domain-containing protein</fullName>
    </recommendedName>
</protein>
<dbReference type="PANTHER" id="PTHR15036:SF83">
    <property type="entry name" value="AGRIN"/>
    <property type="match status" value="1"/>
</dbReference>
<dbReference type="InterPro" id="IPR050372">
    <property type="entry name" value="Neurexin-related_CASP"/>
</dbReference>
<name>A0AAN8WS58_HALRR</name>
<evidence type="ECO:0000259" key="2">
    <source>
        <dbReference type="PROSITE" id="PS50025"/>
    </source>
</evidence>
<comment type="caution">
    <text evidence="1">Lacks conserved residue(s) required for the propagation of feature annotation.</text>
</comment>
<comment type="caution">
    <text evidence="3">The sequence shown here is derived from an EMBL/GenBank/DDBJ whole genome shotgun (WGS) entry which is preliminary data.</text>
</comment>
<dbReference type="AlphaFoldDB" id="A0AAN8WS58"/>
<dbReference type="EMBL" id="JAXCGZ010018874">
    <property type="protein sequence ID" value="KAK7067338.1"/>
    <property type="molecule type" value="Genomic_DNA"/>
</dbReference>
<dbReference type="SMART" id="SM00282">
    <property type="entry name" value="LamG"/>
    <property type="match status" value="1"/>
</dbReference>
<dbReference type="Pfam" id="PF00054">
    <property type="entry name" value="Laminin_G_1"/>
    <property type="match status" value="1"/>
</dbReference>
<reference evidence="3 4" key="1">
    <citation type="submission" date="2023-11" db="EMBL/GenBank/DDBJ databases">
        <title>Halocaridina rubra genome assembly.</title>
        <authorList>
            <person name="Smith C."/>
        </authorList>
    </citation>
    <scope>NUCLEOTIDE SEQUENCE [LARGE SCALE GENOMIC DNA]</scope>
    <source>
        <strain evidence="3">EP-1</strain>
        <tissue evidence="3">Whole</tissue>
    </source>
</reference>
<feature type="non-terminal residue" evidence="3">
    <location>
        <position position="1"/>
    </location>
</feature>
<evidence type="ECO:0000256" key="1">
    <source>
        <dbReference type="PROSITE-ProRule" id="PRU00122"/>
    </source>
</evidence>
<keyword evidence="4" id="KW-1185">Reference proteome</keyword>
<sequence length="294" mass="33362">NLTHYNLTAEDGVEYDYPEPWTDLDLAYPTDYDLEADIAFLEEEDSSGEETADVNVEKNEREIMDINGSDENESGSGMLTLYEDDELMSVLEDQFYNLGSEPMLSDDNENEALEETYEIISHKLMEFQEEQGKRGQTSNQFEIRFRATSSDGLLVWLNKRSTLNGDYLALTVNGGYVELSFNLGKQQSILIIRSKVRVDDGQWHTLVAHRRKRLGVLRVDNERPVKGMAEEGATTLNTNGKLWIGGSSNVPDGLPLAYYQGFRGCIDSIQVENRELNLVTQGDLQLIKFCDEMR</sequence>
<dbReference type="PANTHER" id="PTHR15036">
    <property type="entry name" value="PIKACHURIN-LIKE PROTEIN"/>
    <property type="match status" value="1"/>
</dbReference>
<dbReference type="InterPro" id="IPR013320">
    <property type="entry name" value="ConA-like_dom_sf"/>
</dbReference>
<organism evidence="3 4">
    <name type="scientific">Halocaridina rubra</name>
    <name type="common">Hawaiian red shrimp</name>
    <dbReference type="NCBI Taxonomy" id="373956"/>
    <lineage>
        <taxon>Eukaryota</taxon>
        <taxon>Metazoa</taxon>
        <taxon>Ecdysozoa</taxon>
        <taxon>Arthropoda</taxon>
        <taxon>Crustacea</taxon>
        <taxon>Multicrustacea</taxon>
        <taxon>Malacostraca</taxon>
        <taxon>Eumalacostraca</taxon>
        <taxon>Eucarida</taxon>
        <taxon>Decapoda</taxon>
        <taxon>Pleocyemata</taxon>
        <taxon>Caridea</taxon>
        <taxon>Atyoidea</taxon>
        <taxon>Atyidae</taxon>
        <taxon>Halocaridina</taxon>
    </lineage>
</organism>
<evidence type="ECO:0000313" key="4">
    <source>
        <dbReference type="Proteomes" id="UP001381693"/>
    </source>
</evidence>
<evidence type="ECO:0000313" key="3">
    <source>
        <dbReference type="EMBL" id="KAK7067338.1"/>
    </source>
</evidence>
<proteinExistence type="predicted"/>